<name>A0A8S5QBX3_9CAUD</name>
<reference evidence="1" key="1">
    <citation type="journal article" date="2021" name="Proc. Natl. Acad. Sci. U.S.A.">
        <title>A Catalog of Tens of Thousands of Viruses from Human Metagenomes Reveals Hidden Associations with Chronic Diseases.</title>
        <authorList>
            <person name="Tisza M.J."/>
            <person name="Buck C.B."/>
        </authorList>
    </citation>
    <scope>NUCLEOTIDE SEQUENCE</scope>
    <source>
        <strain evidence="1">CtlQ13</strain>
    </source>
</reference>
<evidence type="ECO:0000313" key="1">
    <source>
        <dbReference type="EMBL" id="DAE16261.1"/>
    </source>
</evidence>
<sequence>MDYSGLTASEFFHGVAEASRENTRALQQIMSLQETEGAKAQSYSSGGSKGSNQDTMAKVDKRIDLEALLSKRMNDNYDYINDAYTLLYGVSQLGDGGICQLMSSSIYADLLQWRYLQCLTWNDVSERLLTPVRTLQQLEREAFETIDEENYIEKFLKNK</sequence>
<organism evidence="1">
    <name type="scientific">Siphoviridae sp. ctlQ13</name>
    <dbReference type="NCBI Taxonomy" id="2825648"/>
    <lineage>
        <taxon>Viruses</taxon>
        <taxon>Duplodnaviria</taxon>
        <taxon>Heunggongvirae</taxon>
        <taxon>Uroviricota</taxon>
        <taxon>Caudoviricetes</taxon>
    </lineage>
</organism>
<proteinExistence type="predicted"/>
<accession>A0A8S5QBX3</accession>
<protein>
    <submittedName>
        <fullName evidence="1">Uncharacterized protein</fullName>
    </submittedName>
</protein>
<dbReference type="EMBL" id="BK015619">
    <property type="protein sequence ID" value="DAE16261.1"/>
    <property type="molecule type" value="Genomic_DNA"/>
</dbReference>